<dbReference type="InterPro" id="IPR050564">
    <property type="entry name" value="F420-G6PD/mer"/>
</dbReference>
<evidence type="ECO:0000256" key="1">
    <source>
        <dbReference type="ARBA" id="ARBA00023002"/>
    </source>
</evidence>
<reference evidence="3" key="1">
    <citation type="submission" date="2018-05" db="EMBL/GenBank/DDBJ databases">
        <authorList>
            <person name="Lanie J.A."/>
            <person name="Ng W.-L."/>
            <person name="Kazmierczak K.M."/>
            <person name="Andrzejewski T.M."/>
            <person name="Davidsen T.M."/>
            <person name="Wayne K.J."/>
            <person name="Tettelin H."/>
            <person name="Glass J.I."/>
            <person name="Rusch D."/>
            <person name="Podicherti R."/>
            <person name="Tsui H.-C.T."/>
            <person name="Winkler M.E."/>
        </authorList>
    </citation>
    <scope>NUCLEOTIDE SEQUENCE</scope>
</reference>
<dbReference type="PANTHER" id="PTHR43244:SF1">
    <property type="entry name" value="5,10-METHYLENETETRAHYDROMETHANOPTERIN REDUCTASE"/>
    <property type="match status" value="1"/>
</dbReference>
<dbReference type="PANTHER" id="PTHR43244">
    <property type="match status" value="1"/>
</dbReference>
<gene>
    <name evidence="3" type="ORF">METZ01_LOCUS44262</name>
</gene>
<dbReference type="GO" id="GO:0016705">
    <property type="term" value="F:oxidoreductase activity, acting on paired donors, with incorporation or reduction of molecular oxygen"/>
    <property type="evidence" value="ECO:0007669"/>
    <property type="project" value="InterPro"/>
</dbReference>
<dbReference type="Gene3D" id="3.20.20.30">
    <property type="entry name" value="Luciferase-like domain"/>
    <property type="match status" value="1"/>
</dbReference>
<dbReference type="InterPro" id="IPR011251">
    <property type="entry name" value="Luciferase-like_dom"/>
</dbReference>
<dbReference type="SUPFAM" id="SSF51679">
    <property type="entry name" value="Bacterial luciferase-like"/>
    <property type="match status" value="1"/>
</dbReference>
<feature type="domain" description="Luciferase-like" evidence="2">
    <location>
        <begin position="3"/>
        <end position="228"/>
    </location>
</feature>
<organism evidence="3">
    <name type="scientific">marine metagenome</name>
    <dbReference type="NCBI Taxonomy" id="408172"/>
    <lineage>
        <taxon>unclassified sequences</taxon>
        <taxon>metagenomes</taxon>
        <taxon>ecological metagenomes</taxon>
    </lineage>
</organism>
<evidence type="ECO:0000313" key="3">
    <source>
        <dbReference type="EMBL" id="SUZ91408.1"/>
    </source>
</evidence>
<dbReference type="EMBL" id="UINC01001972">
    <property type="protein sequence ID" value="SUZ91408.1"/>
    <property type="molecule type" value="Genomic_DNA"/>
</dbReference>
<name>A0A381RKD7_9ZZZZ</name>
<proteinExistence type="predicted"/>
<dbReference type="InterPro" id="IPR036661">
    <property type="entry name" value="Luciferase-like_sf"/>
</dbReference>
<keyword evidence="1" id="KW-0560">Oxidoreductase</keyword>
<accession>A0A381RKD7</accession>
<sequence>MIAESEGLDSVWVGDSLTAKPRLEPLLTLASLAPITQTIKLGTAILIPSLRAPIALAQSTGTLDLISNGRLILGVGAGGAFNQAQQQEWITAGISPRGRGKRLEETIQIVNGLLSRDFLDFDGTYYQFAKVGIGLTSFRITGVPVLFACHLGAKRPEQFDRAARLGNGFITISENPQGFAQIYSHVKTAAHLHNKDFSSMEKVMYMTINLNDDLEIAKKESDQFLKAYYGINMWSQLWGPWGPSKLTIQRIQEFSESGASTIIIRFASFDVEKQLAKFLKEIWPYFS</sequence>
<protein>
    <recommendedName>
        <fullName evidence="2">Luciferase-like domain-containing protein</fullName>
    </recommendedName>
</protein>
<evidence type="ECO:0000259" key="2">
    <source>
        <dbReference type="Pfam" id="PF00296"/>
    </source>
</evidence>
<dbReference type="Pfam" id="PF00296">
    <property type="entry name" value="Bac_luciferase"/>
    <property type="match status" value="1"/>
</dbReference>
<dbReference type="AlphaFoldDB" id="A0A381RKD7"/>